<dbReference type="Pfam" id="PF10129">
    <property type="entry name" value="OpgC_C"/>
    <property type="match status" value="1"/>
</dbReference>
<feature type="transmembrane region" description="Helical" evidence="1">
    <location>
        <begin position="109"/>
        <end position="132"/>
    </location>
</feature>
<dbReference type="AlphaFoldDB" id="A0A1M4VA85"/>
<accession>A0A1M4VA85</accession>
<feature type="transmembrane region" description="Helical" evidence="1">
    <location>
        <begin position="201"/>
        <end position="223"/>
    </location>
</feature>
<keyword evidence="1" id="KW-0472">Membrane</keyword>
<proteinExistence type="predicted"/>
<gene>
    <name evidence="3" type="ORF">SAMN05444273_102183</name>
</gene>
<organism evidence="3 4">
    <name type="scientific">Litoreibacter ascidiaceicola</name>
    <dbReference type="NCBI Taxonomy" id="1486859"/>
    <lineage>
        <taxon>Bacteria</taxon>
        <taxon>Pseudomonadati</taxon>
        <taxon>Pseudomonadota</taxon>
        <taxon>Alphaproteobacteria</taxon>
        <taxon>Rhodobacterales</taxon>
        <taxon>Roseobacteraceae</taxon>
        <taxon>Litoreibacter</taxon>
    </lineage>
</organism>
<dbReference type="Proteomes" id="UP000184144">
    <property type="component" value="Unassembled WGS sequence"/>
</dbReference>
<dbReference type="PANTHER" id="PTHR38592">
    <property type="entry name" value="BLL4819 PROTEIN"/>
    <property type="match status" value="1"/>
</dbReference>
<keyword evidence="1" id="KW-1133">Transmembrane helix</keyword>
<protein>
    <recommendedName>
        <fullName evidence="5">OpgC protein</fullName>
    </recommendedName>
</protein>
<dbReference type="EMBL" id="FQUV01000002">
    <property type="protein sequence ID" value="SHE65875.1"/>
    <property type="molecule type" value="Genomic_DNA"/>
</dbReference>
<dbReference type="PIRSF" id="PIRSF028704">
    <property type="entry name" value="UPC028704"/>
    <property type="match status" value="1"/>
</dbReference>
<feature type="transmembrane region" description="Helical" evidence="1">
    <location>
        <begin position="41"/>
        <end position="60"/>
    </location>
</feature>
<feature type="transmembrane region" description="Helical" evidence="1">
    <location>
        <begin position="179"/>
        <end position="196"/>
    </location>
</feature>
<dbReference type="STRING" id="1486859.SAMN05444273_102183"/>
<feature type="transmembrane region" description="Helical" evidence="1">
    <location>
        <begin position="243"/>
        <end position="260"/>
    </location>
</feature>
<feature type="signal peptide" evidence="2">
    <location>
        <begin position="1"/>
        <end position="22"/>
    </location>
</feature>
<keyword evidence="1" id="KW-0812">Transmembrane</keyword>
<keyword evidence="2" id="KW-0732">Signal</keyword>
<feature type="transmembrane region" description="Helical" evidence="1">
    <location>
        <begin position="272"/>
        <end position="292"/>
    </location>
</feature>
<reference evidence="4" key="1">
    <citation type="submission" date="2016-11" db="EMBL/GenBank/DDBJ databases">
        <authorList>
            <person name="Varghese N."/>
            <person name="Submissions S."/>
        </authorList>
    </citation>
    <scope>NUCLEOTIDE SEQUENCE [LARGE SCALE GENOMIC DNA]</scope>
    <source>
        <strain evidence="4">DSM 100566</strain>
    </source>
</reference>
<feature type="transmembrane region" description="Helical" evidence="1">
    <location>
        <begin position="403"/>
        <end position="425"/>
    </location>
</feature>
<feature type="transmembrane region" description="Helical" evidence="1">
    <location>
        <begin position="329"/>
        <end position="351"/>
    </location>
</feature>
<evidence type="ECO:0000313" key="4">
    <source>
        <dbReference type="Proteomes" id="UP000184144"/>
    </source>
</evidence>
<name>A0A1M4VA85_9RHOB</name>
<dbReference type="RefSeq" id="WP_083588559.1">
    <property type="nucleotide sequence ID" value="NZ_FQUV01000002.1"/>
</dbReference>
<sequence length="438" mass="48084">MTMASSSSLSPAAGVYAASATASGTSGVTTRDPRLDFYRGIAMIIILFAHTPGNFFTSWIPARWGFSDATEIFVFCSGMASAIAFGRTFDRAGWVLGTARVGYRVWQVYWAHICMFFTIAMMVAWWDSLGVFGKEYINSLNLVPIFEGRTGSTTGIVTTTADNLVGLFTLTYVPNYFDILPMYMAILVMMPVVMALSRVNLWLTAAVVVTVWLFAQEGVLEWLGASHLWLSLPAEPWSDRHWFFNPFGWQLCFFTGFAFMRGWIPAPPVKTWLIALAAVIVVANIPLSNIGVRAVNQEWFGAFEGNPVIDWRVANKPLIDKSSFAILRYVQFLSLAYLAWVVAGAGGHRLIATGGTALSNAWGKFVKIIMKIGQQSLAVFVFSMVFARIAGFTMDQIGRETSTVVLVNLVGVAALIAVAYFVAWIKGTPWKPAKGATA</sequence>
<feature type="transmembrane region" description="Helical" evidence="1">
    <location>
        <begin position="372"/>
        <end position="391"/>
    </location>
</feature>
<evidence type="ECO:0000256" key="2">
    <source>
        <dbReference type="SAM" id="SignalP"/>
    </source>
</evidence>
<feature type="transmembrane region" description="Helical" evidence="1">
    <location>
        <begin position="72"/>
        <end position="89"/>
    </location>
</feature>
<evidence type="ECO:0000256" key="1">
    <source>
        <dbReference type="SAM" id="Phobius"/>
    </source>
</evidence>
<dbReference type="PANTHER" id="PTHR38592:SF3">
    <property type="entry name" value="BLL4819 PROTEIN"/>
    <property type="match status" value="1"/>
</dbReference>
<feature type="chain" id="PRO_5012861073" description="OpgC protein" evidence="2">
    <location>
        <begin position="23"/>
        <end position="438"/>
    </location>
</feature>
<evidence type="ECO:0000313" key="3">
    <source>
        <dbReference type="EMBL" id="SHE65875.1"/>
    </source>
</evidence>
<keyword evidence="4" id="KW-1185">Reference proteome</keyword>
<dbReference type="InterPro" id="IPR014550">
    <property type="entry name" value="UCP028704_OpgC"/>
</dbReference>
<evidence type="ECO:0008006" key="5">
    <source>
        <dbReference type="Google" id="ProtNLM"/>
    </source>
</evidence>